<evidence type="ECO:0000256" key="2">
    <source>
        <dbReference type="ARBA" id="ARBA00022679"/>
    </source>
</evidence>
<keyword evidence="1 4" id="KW-0489">Methyltransferase</keyword>
<dbReference type="SUPFAM" id="SSF53335">
    <property type="entry name" value="S-adenosyl-L-methionine-dependent methyltransferases"/>
    <property type="match status" value="1"/>
</dbReference>
<dbReference type="Gene3D" id="2.40.50.1070">
    <property type="match status" value="1"/>
</dbReference>
<dbReference type="InterPro" id="IPR045850">
    <property type="entry name" value="TRM2_met"/>
</dbReference>
<dbReference type="OrthoDB" id="10250660at2759"/>
<dbReference type="GO" id="GO:0006396">
    <property type="term" value="P:RNA processing"/>
    <property type="evidence" value="ECO:0007669"/>
    <property type="project" value="InterPro"/>
</dbReference>
<evidence type="ECO:0000313" key="5">
    <source>
        <dbReference type="EMBL" id="CEP17832.1"/>
    </source>
</evidence>
<dbReference type="GO" id="GO:0008173">
    <property type="term" value="F:RNA methyltransferase activity"/>
    <property type="evidence" value="ECO:0007669"/>
    <property type="project" value="InterPro"/>
</dbReference>
<dbReference type="PROSITE" id="PS51687">
    <property type="entry name" value="SAM_MT_RNA_M5U"/>
    <property type="match status" value="1"/>
</dbReference>
<dbReference type="Gene3D" id="3.40.50.150">
    <property type="entry name" value="Vaccinia Virus protein VP39"/>
    <property type="match status" value="1"/>
</dbReference>
<reference evidence="5 6" key="1">
    <citation type="submission" date="2014-09" db="EMBL/GenBank/DDBJ databases">
        <authorList>
            <person name="Ellenberger Sabrina"/>
        </authorList>
    </citation>
    <scope>NUCLEOTIDE SEQUENCE [LARGE SCALE GENOMIC DNA]</scope>
    <source>
        <strain evidence="5 6">CBS 412.66</strain>
    </source>
</reference>
<evidence type="ECO:0000313" key="6">
    <source>
        <dbReference type="Proteomes" id="UP000054107"/>
    </source>
</evidence>
<dbReference type="GO" id="GO:0003723">
    <property type="term" value="F:RNA binding"/>
    <property type="evidence" value="ECO:0007669"/>
    <property type="project" value="TreeGrafter"/>
</dbReference>
<sequence length="553" mass="62704">MNSSKTASVQRQSLNADGKDDYIHRVKILNLPPHEINSIKKLFQSHGIHKFKKAPKWEYAYLNCAVSNNTEEAAKSAMSKLQGIEFKKKKLATEYSKVSEKAFRSRFEAKKKKAEENIAMVDTRTPNERFADQVTPHYKIPYQDQVAKKHKLGARYLNTLRKKLNALLEINDAGKAQIAWTNTLEDMNCEILDIIHSPAINGYRTKCEFTIGKDLQGKKTVGFLLGLYRDGITAVMSPDECLHVHEKAKEIAKTMEHYIQQSEYEVYDRVEKVGVWRSIMTRTQRTGDIMILIQLSTKELNEEQLNAEKRKLIDYWKQSGINATTLMLQAWNGDSNGITDKGTTEVLTGDGYVYEEILGCRFRISSSAFFQVNTPATELLYSKCAEWSSIDEHKKTTILDLCCGTGTIGITMATRVDRVVGIEMIPEAIVDAKANALMNNITNVQYYASKVEEKIDIVTNEKNEQVVAILDPPRNGVHTSVIRAVRESEQIQKVIFISCDAKQAMQNFIGLCRPTSNRFKGLPFKPSRAVSVDLFPHTDHCELMIEFVRINQG</sequence>
<comment type="caution">
    <text evidence="4">Lacks conserved residue(s) required for the propagation of feature annotation.</text>
</comment>
<dbReference type="GO" id="GO:0032259">
    <property type="term" value="P:methylation"/>
    <property type="evidence" value="ECO:0007669"/>
    <property type="project" value="UniProtKB-KW"/>
</dbReference>
<dbReference type="InterPro" id="IPR010280">
    <property type="entry name" value="U5_MeTrfase_fam"/>
</dbReference>
<organism evidence="5 6">
    <name type="scientific">Parasitella parasitica</name>
    <dbReference type="NCBI Taxonomy" id="35722"/>
    <lineage>
        <taxon>Eukaryota</taxon>
        <taxon>Fungi</taxon>
        <taxon>Fungi incertae sedis</taxon>
        <taxon>Mucoromycota</taxon>
        <taxon>Mucoromycotina</taxon>
        <taxon>Mucoromycetes</taxon>
        <taxon>Mucorales</taxon>
        <taxon>Mucorineae</taxon>
        <taxon>Mucoraceae</taxon>
        <taxon>Parasitella</taxon>
    </lineage>
</organism>
<comment type="similarity">
    <text evidence="4">Belongs to the class I-like SAM-binding methyltransferase superfamily. RNA M5U methyltransferase family.</text>
</comment>
<keyword evidence="2 4" id="KW-0808">Transferase</keyword>
<accession>A0A0B7NK80</accession>
<dbReference type="Pfam" id="PF05958">
    <property type="entry name" value="tRNA_U5-meth_tr"/>
    <property type="match status" value="1"/>
</dbReference>
<evidence type="ECO:0000256" key="1">
    <source>
        <dbReference type="ARBA" id="ARBA00022603"/>
    </source>
</evidence>
<dbReference type="AlphaFoldDB" id="A0A0B7NK80"/>
<gene>
    <name evidence="5" type="primary">PARPA_12132.1 scaffold 44939</name>
</gene>
<dbReference type="EMBL" id="LN733737">
    <property type="protein sequence ID" value="CEP17832.1"/>
    <property type="molecule type" value="Genomic_DNA"/>
</dbReference>
<dbReference type="InterPro" id="IPR029063">
    <property type="entry name" value="SAM-dependent_MTases_sf"/>
</dbReference>
<evidence type="ECO:0008006" key="7">
    <source>
        <dbReference type="Google" id="ProtNLM"/>
    </source>
</evidence>
<protein>
    <recommendedName>
        <fullName evidence="7">RRM domain-containing protein</fullName>
    </recommendedName>
</protein>
<keyword evidence="3 4" id="KW-0949">S-adenosyl-L-methionine</keyword>
<dbReference type="PANTHER" id="PTHR45904:SF2">
    <property type="entry name" value="TRNA (URACIL-5-)-METHYLTRANSFERASE HOMOLOG A"/>
    <property type="match status" value="1"/>
</dbReference>
<feature type="binding site" evidence="4">
    <location>
        <position position="471"/>
    </location>
    <ligand>
        <name>S-adenosyl-L-methionine</name>
        <dbReference type="ChEBI" id="CHEBI:59789"/>
    </ligand>
</feature>
<keyword evidence="6" id="KW-1185">Reference proteome</keyword>
<proteinExistence type="inferred from homology"/>
<dbReference type="STRING" id="35722.A0A0B7NK80"/>
<evidence type="ECO:0000256" key="3">
    <source>
        <dbReference type="ARBA" id="ARBA00022691"/>
    </source>
</evidence>
<dbReference type="Proteomes" id="UP000054107">
    <property type="component" value="Unassembled WGS sequence"/>
</dbReference>
<feature type="binding site" evidence="4">
    <location>
        <position position="423"/>
    </location>
    <ligand>
        <name>S-adenosyl-L-methionine</name>
        <dbReference type="ChEBI" id="CHEBI:59789"/>
    </ligand>
</feature>
<feature type="binding site" evidence="4">
    <location>
        <position position="371"/>
    </location>
    <ligand>
        <name>S-adenosyl-L-methionine</name>
        <dbReference type="ChEBI" id="CHEBI:59789"/>
    </ligand>
</feature>
<evidence type="ECO:0000256" key="4">
    <source>
        <dbReference type="PROSITE-ProRule" id="PRU01024"/>
    </source>
</evidence>
<feature type="active site" description="Nucleophile" evidence="4">
    <location>
        <position position="499"/>
    </location>
</feature>
<dbReference type="CDD" id="cd02440">
    <property type="entry name" value="AdoMet_MTases"/>
    <property type="match status" value="1"/>
</dbReference>
<name>A0A0B7NK80_9FUNG</name>
<dbReference type="PANTHER" id="PTHR45904">
    <property type="entry name" value="TRNA (URACIL-5-)-METHYLTRANSFERASE"/>
    <property type="match status" value="1"/>
</dbReference>